<dbReference type="AlphaFoldDB" id="K6YRC5"/>
<keyword evidence="2" id="KW-1185">Reference proteome</keyword>
<evidence type="ECO:0000313" key="1">
    <source>
        <dbReference type="EMBL" id="GAC35274.1"/>
    </source>
</evidence>
<dbReference type="EMBL" id="BAER01000127">
    <property type="protein sequence ID" value="GAC35274.1"/>
    <property type="molecule type" value="Genomic_DNA"/>
</dbReference>
<organism evidence="1 2">
    <name type="scientific">Paraglaciecola polaris LMG 21857</name>
    <dbReference type="NCBI Taxonomy" id="1129793"/>
    <lineage>
        <taxon>Bacteria</taxon>
        <taxon>Pseudomonadati</taxon>
        <taxon>Pseudomonadota</taxon>
        <taxon>Gammaproteobacteria</taxon>
        <taxon>Alteromonadales</taxon>
        <taxon>Alteromonadaceae</taxon>
        <taxon>Paraglaciecola</taxon>
    </lineage>
</organism>
<evidence type="ECO:0000313" key="2">
    <source>
        <dbReference type="Proteomes" id="UP000006322"/>
    </source>
</evidence>
<gene>
    <name evidence="1" type="ORF">GPLA_4395</name>
</gene>
<protein>
    <submittedName>
        <fullName evidence="1">Uncharacterized protein</fullName>
    </submittedName>
</protein>
<name>K6YRC5_9ALTE</name>
<reference evidence="2" key="1">
    <citation type="journal article" date="2014" name="Environ. Microbiol.">
        <title>Comparative genomics of the marine bacterial genus Glaciecola reveals the high degree of genomic diversity and genomic characteristic for cold adaptation.</title>
        <authorList>
            <person name="Qin Q.L."/>
            <person name="Xie B.B."/>
            <person name="Yu Y."/>
            <person name="Shu Y.L."/>
            <person name="Rong J.C."/>
            <person name="Zhang Y.J."/>
            <person name="Zhao D.L."/>
            <person name="Chen X.L."/>
            <person name="Zhang X.Y."/>
            <person name="Chen B."/>
            <person name="Zhou B.C."/>
            <person name="Zhang Y.Z."/>
        </authorList>
    </citation>
    <scope>NUCLEOTIDE SEQUENCE [LARGE SCALE GENOMIC DNA]</scope>
    <source>
        <strain evidence="2">LMG 21857</strain>
    </source>
</reference>
<sequence length="38" mass="4247">MSKIHNFPLLLVNDGSLMCHQHSVIIKLNEMKNSAGIL</sequence>
<accession>K6YRC5</accession>
<comment type="caution">
    <text evidence="1">The sequence shown here is derived from an EMBL/GenBank/DDBJ whole genome shotgun (WGS) entry which is preliminary data.</text>
</comment>
<dbReference type="Proteomes" id="UP000006322">
    <property type="component" value="Unassembled WGS sequence"/>
</dbReference>
<proteinExistence type="predicted"/>